<dbReference type="Proteomes" id="UP000037178">
    <property type="component" value="Unassembled WGS sequence"/>
</dbReference>
<dbReference type="PATRIC" id="fig|1675527.3.peg.870"/>
<evidence type="ECO:0000256" key="1">
    <source>
        <dbReference type="SAM" id="SignalP"/>
    </source>
</evidence>
<dbReference type="InterPro" id="IPR011055">
    <property type="entry name" value="Dup_hybrid_motif"/>
</dbReference>
<keyword evidence="3" id="KW-1185">Reference proteome</keyword>
<evidence type="ECO:0000313" key="3">
    <source>
        <dbReference type="Proteomes" id="UP000037178"/>
    </source>
</evidence>
<feature type="signal peptide" evidence="1">
    <location>
        <begin position="1"/>
        <end position="17"/>
    </location>
</feature>
<reference evidence="2 3" key="1">
    <citation type="submission" date="2015-06" db="EMBL/GenBank/DDBJ databases">
        <title>Draft genome sequence of an Alphaproteobacteria species associated to the Mediterranean sponge Oscarella lobularis.</title>
        <authorList>
            <person name="Jourda C."/>
            <person name="Santini S."/>
            <person name="Claverie J.-M."/>
        </authorList>
    </citation>
    <scope>NUCLEOTIDE SEQUENCE [LARGE SCALE GENOMIC DNA]</scope>
    <source>
        <strain evidence="2">IGS</strain>
    </source>
</reference>
<comment type="caution">
    <text evidence="2">The sequence shown here is derived from an EMBL/GenBank/DDBJ whole genome shotgun (WGS) entry which is preliminary data.</text>
</comment>
<dbReference type="EMBL" id="LFTY01000001">
    <property type="protein sequence ID" value="KMW60649.1"/>
    <property type="molecule type" value="Genomic_DNA"/>
</dbReference>
<dbReference type="OrthoDB" id="9809144at2"/>
<dbReference type="Gene3D" id="2.70.70.10">
    <property type="entry name" value="Glucose Permease (Domain IIA)"/>
    <property type="match status" value="1"/>
</dbReference>
<gene>
    <name evidence="2" type="ORF">AIOL_000813</name>
</gene>
<protein>
    <submittedName>
        <fullName evidence="2">Peptidase, M23/M37 family</fullName>
    </submittedName>
</protein>
<accession>A0A0J9EG59</accession>
<organism evidence="2 3">
    <name type="scientific">Candidatus Rhodobacter oscarellae</name>
    <dbReference type="NCBI Taxonomy" id="1675527"/>
    <lineage>
        <taxon>Bacteria</taxon>
        <taxon>Pseudomonadati</taxon>
        <taxon>Pseudomonadota</taxon>
        <taxon>Alphaproteobacteria</taxon>
        <taxon>Rhodobacterales</taxon>
        <taxon>Rhodobacter group</taxon>
        <taxon>Rhodobacter</taxon>
    </lineage>
</organism>
<dbReference type="SUPFAM" id="SSF51261">
    <property type="entry name" value="Duplicated hybrid motif"/>
    <property type="match status" value="1"/>
</dbReference>
<dbReference type="RefSeq" id="WP_049641699.1">
    <property type="nucleotide sequence ID" value="NZ_LFTY01000001.1"/>
</dbReference>
<keyword evidence="1" id="KW-0732">Signal</keyword>
<proteinExistence type="predicted"/>
<dbReference type="STRING" id="1675527.AIOL_000813"/>
<evidence type="ECO:0000313" key="2">
    <source>
        <dbReference type="EMBL" id="KMW60649.1"/>
    </source>
</evidence>
<sequence>MIRALAITWLLAAPALAQEAPDFIAKRAAGQLEAAQNALLLADRATDRVQALTKTVKAYEHGLVALREGLRRAAIRETALRRKFEAERERLAQLLGVLASIETSPGPLLLLHPSGPLGTARSGMIVSDVTPALQAEVATLRAELEELALMRALQQSAAQTLQDGLAGAQQARVTLSQAMSNRVDLPTRHLEDPQALSNLVNSVDTLRGFAAGIAEMRIAGAEAPLHIGEARGALPLPVAGTVLRRAGEADAAGIERPGLIVATEPRALVTTPWSATIRYRGPLLDYGNVMVLEPGDGYLLVLAGLEEVYGDTGDVLPAGSPVGLMGGNVPGAELFLTQAANGGGGAKSETLYIELRQGEEPVDPGIWFAFDG</sequence>
<feature type="chain" id="PRO_5005318609" evidence="1">
    <location>
        <begin position="18"/>
        <end position="372"/>
    </location>
</feature>
<dbReference type="AlphaFoldDB" id="A0A0J9EG59"/>
<name>A0A0J9EG59_9RHOB</name>